<dbReference type="SUPFAM" id="SSF47240">
    <property type="entry name" value="Ferritin-like"/>
    <property type="match status" value="1"/>
</dbReference>
<dbReference type="GO" id="GO:0005737">
    <property type="term" value="C:cytoplasm"/>
    <property type="evidence" value="ECO:0007669"/>
    <property type="project" value="UniProtKB-SubCell"/>
</dbReference>
<name>A0A099UG40_9HELI</name>
<dbReference type="Proteomes" id="UP000064525">
    <property type="component" value="Chromosome I"/>
</dbReference>
<dbReference type="AlphaFoldDB" id="A0A099UG40"/>
<dbReference type="Gene3D" id="1.20.1260.10">
    <property type="match status" value="1"/>
</dbReference>
<evidence type="ECO:0000313" key="5">
    <source>
        <dbReference type="EMBL" id="CUU39563.1"/>
    </source>
</evidence>
<dbReference type="EMBL" id="LN907858">
    <property type="protein sequence ID" value="CUU39563.1"/>
    <property type="molecule type" value="Genomic_DNA"/>
</dbReference>
<comment type="similarity">
    <text evidence="2 3">Belongs to the Dps family.</text>
</comment>
<evidence type="ECO:0000256" key="1">
    <source>
        <dbReference type="ARBA" id="ARBA00004496"/>
    </source>
</evidence>
<dbReference type="Pfam" id="PF00210">
    <property type="entry name" value="Ferritin"/>
    <property type="match status" value="1"/>
</dbReference>
<dbReference type="PIRSF" id="PIRSF005900">
    <property type="entry name" value="Dps"/>
    <property type="match status" value="1"/>
</dbReference>
<evidence type="ECO:0000259" key="4">
    <source>
        <dbReference type="Pfam" id="PF00210"/>
    </source>
</evidence>
<organism evidence="5 8">
    <name type="scientific">Helicobacter typhlonius</name>
    <dbReference type="NCBI Taxonomy" id="76936"/>
    <lineage>
        <taxon>Bacteria</taxon>
        <taxon>Pseudomonadati</taxon>
        <taxon>Campylobacterota</taxon>
        <taxon>Epsilonproteobacteria</taxon>
        <taxon>Campylobacterales</taxon>
        <taxon>Helicobacteraceae</taxon>
        <taxon>Helicobacter</taxon>
    </lineage>
</organism>
<dbReference type="OrthoDB" id="9797687at2"/>
<dbReference type="PROSITE" id="PS00819">
    <property type="entry name" value="DPS_2"/>
    <property type="match status" value="1"/>
</dbReference>
<comment type="subcellular location">
    <subcellularLocation>
        <location evidence="1">Cytoplasm</location>
    </subcellularLocation>
</comment>
<evidence type="ECO:0000256" key="3">
    <source>
        <dbReference type="RuleBase" id="RU003875"/>
    </source>
</evidence>
<dbReference type="InterPro" id="IPR009078">
    <property type="entry name" value="Ferritin-like_SF"/>
</dbReference>
<gene>
    <name evidence="5" type="ORF">BN2458_PEG0677</name>
    <name evidence="6" type="ORF">LS75_007730</name>
</gene>
<dbReference type="EC" id="1.16.3.1" evidence="5"/>
<dbReference type="InterPro" id="IPR012347">
    <property type="entry name" value="Ferritin-like"/>
</dbReference>
<evidence type="ECO:0000313" key="8">
    <source>
        <dbReference type="Proteomes" id="UP000064525"/>
    </source>
</evidence>
<dbReference type="Proteomes" id="UP000029925">
    <property type="component" value="Unassembled WGS sequence"/>
</dbReference>
<protein>
    <submittedName>
        <fullName evidence="6">DNA starvation/stationary phase protection protein</fullName>
    </submittedName>
    <submittedName>
        <fullName evidence="5">Non-specific DNA-binding protein Dps / Iron-binding ferritin-like antioxidant protein / Ferroxidase</fullName>
        <ecNumber evidence="5">1.16.3.1</ecNumber>
    </submittedName>
</protein>
<reference evidence="8" key="3">
    <citation type="submission" date="2015-11" db="EMBL/GenBank/DDBJ databases">
        <authorList>
            <person name="Anvar S.Y."/>
        </authorList>
    </citation>
    <scope>NUCLEOTIDE SEQUENCE [LARGE SCALE GENOMIC DNA]</scope>
</reference>
<dbReference type="GO" id="GO:0003677">
    <property type="term" value="F:DNA binding"/>
    <property type="evidence" value="ECO:0007669"/>
    <property type="project" value="UniProtKB-KW"/>
</dbReference>
<sequence length="145" mass="16414">MSKVVETLKQIQADAAVFYVKVHNFHWNVKGMDFHPTHKATEEIYENFADVFDDVAERVLQIGEKPYVTLADMLKAAKIKEESKTSFTSKDVLKAILADYEYFLKAFENLSSEAEKAGDNVTQGYADDKVGELQKAIWMLKATLA</sequence>
<dbReference type="CDD" id="cd01043">
    <property type="entry name" value="DPS"/>
    <property type="match status" value="1"/>
</dbReference>
<keyword evidence="5" id="KW-0560">Oxidoreductase</keyword>
<dbReference type="STRING" id="76936.BN2458_PEG0677"/>
<dbReference type="GO" id="GO:0008199">
    <property type="term" value="F:ferric iron binding"/>
    <property type="evidence" value="ECO:0007669"/>
    <property type="project" value="InterPro"/>
</dbReference>
<evidence type="ECO:0000313" key="7">
    <source>
        <dbReference type="Proteomes" id="UP000029925"/>
    </source>
</evidence>
<dbReference type="EMBL" id="JRPF02000010">
    <property type="protein sequence ID" value="TLD78072.1"/>
    <property type="molecule type" value="Genomic_DNA"/>
</dbReference>
<proteinExistence type="inferred from homology"/>
<keyword evidence="5" id="KW-0238">DNA-binding</keyword>
<dbReference type="GeneID" id="78150960"/>
<feature type="domain" description="Ferritin/DPS" evidence="4">
    <location>
        <begin position="6"/>
        <end position="144"/>
    </location>
</feature>
<evidence type="ECO:0000256" key="2">
    <source>
        <dbReference type="ARBA" id="ARBA00009497"/>
    </source>
</evidence>
<dbReference type="RefSeq" id="WP_034327437.1">
    <property type="nucleotide sequence ID" value="NZ_CAJTQN010000013.1"/>
</dbReference>
<keyword evidence="7" id="KW-1185">Reference proteome</keyword>
<reference evidence="6 7" key="1">
    <citation type="journal article" date="2014" name="Genome Announc.">
        <title>Draft genome sequences of eight enterohepatic helicobacter species isolated from both laboratory and wild rodents.</title>
        <authorList>
            <person name="Sheh A."/>
            <person name="Shen Z."/>
            <person name="Fox J.G."/>
        </authorList>
    </citation>
    <scope>NUCLEOTIDE SEQUENCE [LARGE SCALE GENOMIC DNA]</scope>
    <source>
        <strain evidence="6 7">MIT 98-6810</strain>
    </source>
</reference>
<dbReference type="PANTHER" id="PTHR42932:SF1">
    <property type="entry name" value="GENERAL STRESS PROTEIN 20U"/>
    <property type="match status" value="1"/>
</dbReference>
<dbReference type="InterPro" id="IPR008331">
    <property type="entry name" value="Ferritin_DPS_dom"/>
</dbReference>
<dbReference type="PATRIC" id="fig|76936.10.peg.663"/>
<evidence type="ECO:0000313" key="6">
    <source>
        <dbReference type="EMBL" id="TLD78072.1"/>
    </source>
</evidence>
<dbReference type="KEGG" id="hty:BN2458_PEG0677"/>
<dbReference type="PRINTS" id="PR01346">
    <property type="entry name" value="HELNAPAPROT"/>
</dbReference>
<dbReference type="PANTHER" id="PTHR42932">
    <property type="entry name" value="GENERAL STRESS PROTEIN 20U"/>
    <property type="match status" value="1"/>
</dbReference>
<dbReference type="InterPro" id="IPR023188">
    <property type="entry name" value="DPS_DNA-bd_CS"/>
</dbReference>
<dbReference type="InterPro" id="IPR002177">
    <property type="entry name" value="DPS_DNA-bd"/>
</dbReference>
<accession>A0A099UG40</accession>
<reference evidence="5" key="2">
    <citation type="submission" date="2015-11" db="EMBL/GenBank/DDBJ databases">
        <authorList>
            <person name="Zhang Y."/>
            <person name="Guo Z."/>
        </authorList>
    </citation>
    <scope>NUCLEOTIDE SEQUENCE</scope>
    <source>
        <strain evidence="5">1</strain>
    </source>
</reference>
<dbReference type="GO" id="GO:0004322">
    <property type="term" value="F:ferroxidase activity"/>
    <property type="evidence" value="ECO:0007669"/>
    <property type="project" value="UniProtKB-EC"/>
</dbReference>